<keyword evidence="4" id="KW-0067">ATP-binding</keyword>
<reference evidence="8 9" key="1">
    <citation type="submission" date="2020-10" db="EMBL/GenBank/DDBJ databases">
        <title>Connecting structure to function with the recovery of over 1000 high-quality activated sludge metagenome-assembled genomes encoding full-length rRNA genes using long-read sequencing.</title>
        <authorList>
            <person name="Singleton C.M."/>
            <person name="Petriglieri F."/>
            <person name="Kristensen J.M."/>
            <person name="Kirkegaard R.H."/>
            <person name="Michaelsen T.Y."/>
            <person name="Andersen M.H."/>
            <person name="Karst S.M."/>
            <person name="Dueholm M.S."/>
            <person name="Nielsen P.H."/>
            <person name="Albertsen M."/>
        </authorList>
    </citation>
    <scope>NUCLEOTIDE SEQUENCE [LARGE SCALE GENOMIC DNA]</scope>
    <source>
        <strain evidence="8">Lyne_18-Q3-R50-59_MAXAC.006</strain>
    </source>
</reference>
<dbReference type="EMBL" id="JADJZA010000004">
    <property type="protein sequence ID" value="MBK9296651.1"/>
    <property type="molecule type" value="Genomic_DNA"/>
</dbReference>
<feature type="domain" description="GHMP kinase N-terminal" evidence="6">
    <location>
        <begin position="73"/>
        <end position="154"/>
    </location>
</feature>
<protein>
    <submittedName>
        <fullName evidence="8">Galactokinase</fullName>
    </submittedName>
</protein>
<dbReference type="PRINTS" id="PR00960">
    <property type="entry name" value="LMBPPROTEIN"/>
</dbReference>
<dbReference type="GO" id="GO:0042352">
    <property type="term" value="P:GDP-L-fucose salvage"/>
    <property type="evidence" value="ECO:0007669"/>
    <property type="project" value="TreeGrafter"/>
</dbReference>
<evidence type="ECO:0000313" key="8">
    <source>
        <dbReference type="EMBL" id="MBK9296651.1"/>
    </source>
</evidence>
<evidence type="ECO:0000256" key="5">
    <source>
        <dbReference type="ARBA" id="ARBA00038121"/>
    </source>
</evidence>
<evidence type="ECO:0000313" key="9">
    <source>
        <dbReference type="Proteomes" id="UP000727993"/>
    </source>
</evidence>
<dbReference type="Pfam" id="PF08544">
    <property type="entry name" value="GHMP_kinases_C"/>
    <property type="match status" value="1"/>
</dbReference>
<dbReference type="GO" id="GO:0005524">
    <property type="term" value="F:ATP binding"/>
    <property type="evidence" value="ECO:0007669"/>
    <property type="project" value="UniProtKB-KW"/>
</dbReference>
<dbReference type="SUPFAM" id="SSF54211">
    <property type="entry name" value="Ribosomal protein S5 domain 2-like"/>
    <property type="match status" value="1"/>
</dbReference>
<sequence>MIITRTPLRISIGGGGTDLPSYYRRNGGRLVSAAINRYVYISINTTFTDDYLLKYSTIERVATTAEIDHDILRTALELHKMAPGIEIVSMADIPAGTGLGSSGSFTVGLLRALYAHRLQPVLTDELAEQACAIEIDHLKEPVGKQDQYIAAYGGVTSFAFHPDDRVDAARLEVSDDTLSELEEHLLLFFTGYSRAASQMLADQDRRSTEADEAMLANLDHTMALGDEIANALIAGDTAAFGELMHEHWEAKRARTSGMSNPDIDRYYAVARSAGALGGKVVGAGAGGFLLVYAPEPTKVRRAMKAEGLDELRFRFDHLGSTVLTAQ</sequence>
<dbReference type="Gene3D" id="3.30.230.120">
    <property type="match status" value="1"/>
</dbReference>
<evidence type="ECO:0000259" key="7">
    <source>
        <dbReference type="Pfam" id="PF08544"/>
    </source>
</evidence>
<dbReference type="GO" id="GO:0050201">
    <property type="term" value="F:fucokinase activity"/>
    <property type="evidence" value="ECO:0007669"/>
    <property type="project" value="TreeGrafter"/>
</dbReference>
<evidence type="ECO:0000256" key="1">
    <source>
        <dbReference type="ARBA" id="ARBA00022679"/>
    </source>
</evidence>
<keyword evidence="1" id="KW-0808">Transferase</keyword>
<dbReference type="InterPro" id="IPR001174">
    <property type="entry name" value="HddA/FKP"/>
</dbReference>
<feature type="domain" description="GHMP kinase C-terminal" evidence="7">
    <location>
        <begin position="231"/>
        <end position="306"/>
    </location>
</feature>
<proteinExistence type="inferred from homology"/>
<dbReference type="InterPro" id="IPR052203">
    <property type="entry name" value="GHMP_Kinase-Related"/>
</dbReference>
<dbReference type="AlphaFoldDB" id="A0A936TCM0"/>
<dbReference type="InterPro" id="IPR014606">
    <property type="entry name" value="Heptose_7-P_kinase"/>
</dbReference>
<dbReference type="InterPro" id="IPR006203">
    <property type="entry name" value="GHMP_knse_ATP-bd_CS"/>
</dbReference>
<gene>
    <name evidence="8" type="ORF">IPN02_07365</name>
</gene>
<comment type="caution">
    <text evidence="8">The sequence shown here is derived from an EMBL/GenBank/DDBJ whole genome shotgun (WGS) entry which is preliminary data.</text>
</comment>
<dbReference type="InterPro" id="IPR013750">
    <property type="entry name" value="GHMP_kinase_C_dom"/>
</dbReference>
<dbReference type="PIRSF" id="PIRSF036406">
    <property type="entry name" value="Hept_kin"/>
    <property type="match status" value="1"/>
</dbReference>
<dbReference type="InterPro" id="IPR036554">
    <property type="entry name" value="GHMP_kinase_C_sf"/>
</dbReference>
<dbReference type="Pfam" id="PF00288">
    <property type="entry name" value="GHMP_kinases_N"/>
    <property type="match status" value="1"/>
</dbReference>
<dbReference type="Proteomes" id="UP000727993">
    <property type="component" value="Unassembled WGS sequence"/>
</dbReference>
<evidence type="ECO:0000256" key="4">
    <source>
        <dbReference type="ARBA" id="ARBA00022840"/>
    </source>
</evidence>
<accession>A0A936TCM0</accession>
<dbReference type="SUPFAM" id="SSF55060">
    <property type="entry name" value="GHMP Kinase, C-terminal domain"/>
    <property type="match status" value="1"/>
</dbReference>
<comment type="similarity">
    <text evidence="5">Belongs to the GHMP kinase family.</text>
</comment>
<organism evidence="8 9">
    <name type="scientific">Candidatus Neomicrothrix subdominans</name>
    <dbReference type="NCBI Taxonomy" id="2954438"/>
    <lineage>
        <taxon>Bacteria</taxon>
        <taxon>Bacillati</taxon>
        <taxon>Actinomycetota</taxon>
        <taxon>Acidimicrobiia</taxon>
        <taxon>Acidimicrobiales</taxon>
        <taxon>Microthrixaceae</taxon>
        <taxon>Candidatus Neomicrothrix</taxon>
    </lineage>
</organism>
<keyword evidence="3" id="KW-0418">Kinase</keyword>
<evidence type="ECO:0000256" key="3">
    <source>
        <dbReference type="ARBA" id="ARBA00022777"/>
    </source>
</evidence>
<dbReference type="InterPro" id="IPR006204">
    <property type="entry name" value="GHMP_kinase_N_dom"/>
</dbReference>
<dbReference type="InterPro" id="IPR020568">
    <property type="entry name" value="Ribosomal_Su5_D2-typ_SF"/>
</dbReference>
<evidence type="ECO:0000259" key="6">
    <source>
        <dbReference type="Pfam" id="PF00288"/>
    </source>
</evidence>
<name>A0A936TCM0_9ACTN</name>
<dbReference type="PANTHER" id="PTHR32463">
    <property type="entry name" value="L-FUCOSE KINASE"/>
    <property type="match status" value="1"/>
</dbReference>
<keyword evidence="2" id="KW-0547">Nucleotide-binding</keyword>
<evidence type="ECO:0000256" key="2">
    <source>
        <dbReference type="ARBA" id="ARBA00022741"/>
    </source>
</evidence>
<dbReference type="PANTHER" id="PTHR32463:SF0">
    <property type="entry name" value="L-FUCOSE KINASE"/>
    <property type="match status" value="1"/>
</dbReference>
<dbReference type="PROSITE" id="PS00627">
    <property type="entry name" value="GHMP_KINASES_ATP"/>
    <property type="match status" value="1"/>
</dbReference>